<keyword evidence="4" id="KW-1185">Reference proteome</keyword>
<name>A0A6A6W4X1_9PEZI</name>
<dbReference type="OrthoDB" id="2308815at2759"/>
<reference evidence="3" key="1">
    <citation type="journal article" date="2020" name="Stud. Mycol.">
        <title>101 Dothideomycetes genomes: a test case for predicting lifestyles and emergence of pathogens.</title>
        <authorList>
            <person name="Haridas S."/>
            <person name="Albert R."/>
            <person name="Binder M."/>
            <person name="Bloem J."/>
            <person name="Labutti K."/>
            <person name="Salamov A."/>
            <person name="Andreopoulos B."/>
            <person name="Baker S."/>
            <person name="Barry K."/>
            <person name="Bills G."/>
            <person name="Bluhm B."/>
            <person name="Cannon C."/>
            <person name="Castanera R."/>
            <person name="Culley D."/>
            <person name="Daum C."/>
            <person name="Ezra D."/>
            <person name="Gonzalez J."/>
            <person name="Henrissat B."/>
            <person name="Kuo A."/>
            <person name="Liang C."/>
            <person name="Lipzen A."/>
            <person name="Lutzoni F."/>
            <person name="Magnuson J."/>
            <person name="Mondo S."/>
            <person name="Nolan M."/>
            <person name="Ohm R."/>
            <person name="Pangilinan J."/>
            <person name="Park H.-J."/>
            <person name="Ramirez L."/>
            <person name="Alfaro M."/>
            <person name="Sun H."/>
            <person name="Tritt A."/>
            <person name="Yoshinaga Y."/>
            <person name="Zwiers L.-H."/>
            <person name="Turgeon B."/>
            <person name="Goodwin S."/>
            <person name="Spatafora J."/>
            <person name="Crous P."/>
            <person name="Grigoriev I."/>
        </authorList>
    </citation>
    <scope>NUCLEOTIDE SEQUENCE</scope>
    <source>
        <strain evidence="3">CBS 121739</strain>
    </source>
</reference>
<dbReference type="PANTHER" id="PTHR48229">
    <property type="entry name" value="CAIB/BAIF FAMILY ENZYME (AFU_ORTHOLOGUE AFUA_1G05360)-RELATED"/>
    <property type="match status" value="1"/>
</dbReference>
<evidence type="ECO:0000256" key="1">
    <source>
        <dbReference type="ARBA" id="ARBA00008383"/>
    </source>
</evidence>
<gene>
    <name evidence="3" type="ORF">EJ05DRAFT_531778</name>
</gene>
<evidence type="ECO:0000313" key="4">
    <source>
        <dbReference type="Proteomes" id="UP000799437"/>
    </source>
</evidence>
<evidence type="ECO:0000256" key="2">
    <source>
        <dbReference type="SAM" id="MobiDB-lite"/>
    </source>
</evidence>
<proteinExistence type="inferred from homology"/>
<dbReference type="EMBL" id="ML996572">
    <property type="protein sequence ID" value="KAF2757922.1"/>
    <property type="molecule type" value="Genomic_DNA"/>
</dbReference>
<protein>
    <submittedName>
        <fullName evidence="3">CoA-transferase family III</fullName>
    </submittedName>
</protein>
<organism evidence="3 4">
    <name type="scientific">Pseudovirgaria hyperparasitica</name>
    <dbReference type="NCBI Taxonomy" id="470096"/>
    <lineage>
        <taxon>Eukaryota</taxon>
        <taxon>Fungi</taxon>
        <taxon>Dikarya</taxon>
        <taxon>Ascomycota</taxon>
        <taxon>Pezizomycotina</taxon>
        <taxon>Dothideomycetes</taxon>
        <taxon>Dothideomycetes incertae sedis</taxon>
        <taxon>Acrospermales</taxon>
        <taxon>Acrospermaceae</taxon>
        <taxon>Pseudovirgaria</taxon>
    </lineage>
</organism>
<comment type="similarity">
    <text evidence="1">Belongs to the CoA-transferase III family.</text>
</comment>
<dbReference type="Proteomes" id="UP000799437">
    <property type="component" value="Unassembled WGS sequence"/>
</dbReference>
<evidence type="ECO:0000313" key="3">
    <source>
        <dbReference type="EMBL" id="KAF2757922.1"/>
    </source>
</evidence>
<dbReference type="SUPFAM" id="SSF89796">
    <property type="entry name" value="CoA-transferase family III (CaiB/BaiF)"/>
    <property type="match status" value="2"/>
</dbReference>
<sequence length="569" mass="63859">MAIHQSKFSSEYSMLNGTKEALHVLLQLIESQLPSEIRQHILETTFSTTNTDTPYFPCPLKQTEAISALKAVEAGIAGCIADERYGAKPRRKHVDLERASCFLFSAYTATVAGLGKQDPDVKKLLKPTDLLKAQAIQYRRLSANLYHTKNPGEYYHIHGSLEATTTLNMIGLEGHRPDMTDYRQCLELIESHVMKFTTEELEKMNAERRQAGVPALKPDQWSATNHGKVLDNEPPFRIDRIETSSSPAGFPPSSPSPSKSPQILAGVKVLELCRIIAGPSMGRGLAEYGADVLKVTSPNLSDVPFFQVDGNLGKHTTDLDLRNPEQRQIFEALLQEADIVLDGYRPGSLERLGYGPKQLVELTKHRDRGIIYVAENCFGHVGEWAARPGWQQIADCVTGVAWLQGWSMGLDEPVVPPFPMSDYGTGCIGTVAALTAFYQRAKFGGSYHCTTSLVQYDLYLMRLGQYEPRLLDALRQMHDENFYELRHDDSVDEVGKRAIATMKRVHPELFDDRHFHEGYSRGFQAPLKFVRPVVEVEGTWNGFLRNSRPNGFDEPTWKGWEVDEDMLTV</sequence>
<dbReference type="AlphaFoldDB" id="A0A6A6W4X1"/>
<keyword evidence="3" id="KW-0808">Transferase</keyword>
<dbReference type="Gene3D" id="3.40.50.10540">
    <property type="entry name" value="Crotonobetainyl-coa:carnitine coa-transferase, domain 1"/>
    <property type="match status" value="1"/>
</dbReference>
<dbReference type="InterPro" id="IPR052985">
    <property type="entry name" value="CoA-trans_III_biosynth/detox"/>
</dbReference>
<dbReference type="PANTHER" id="PTHR48229:SF1">
    <property type="entry name" value="ALPHA METHYLACYL-COA RACEMASE-RELATED"/>
    <property type="match status" value="1"/>
</dbReference>
<accession>A0A6A6W4X1</accession>
<dbReference type="RefSeq" id="XP_033600373.1">
    <property type="nucleotide sequence ID" value="XM_033749044.1"/>
</dbReference>
<dbReference type="GO" id="GO:0016740">
    <property type="term" value="F:transferase activity"/>
    <property type="evidence" value="ECO:0007669"/>
    <property type="project" value="UniProtKB-KW"/>
</dbReference>
<dbReference type="InterPro" id="IPR023606">
    <property type="entry name" value="CoA-Trfase_III_dom_1_sf"/>
</dbReference>
<dbReference type="Pfam" id="PF02515">
    <property type="entry name" value="CoA_transf_3"/>
    <property type="match status" value="1"/>
</dbReference>
<dbReference type="GeneID" id="54490098"/>
<dbReference type="InterPro" id="IPR003673">
    <property type="entry name" value="CoA-Trfase_fam_III"/>
</dbReference>
<feature type="region of interest" description="Disordered" evidence="2">
    <location>
        <begin position="240"/>
        <end position="261"/>
    </location>
</feature>